<protein>
    <recommendedName>
        <fullName evidence="7">Cellobiose phosphorylase</fullName>
    </recommendedName>
</protein>
<accession>A0A512TQV5</accession>
<evidence type="ECO:0008006" key="7">
    <source>
        <dbReference type="Google" id="ProtNLM"/>
    </source>
</evidence>
<reference evidence="5 6" key="1">
    <citation type="submission" date="2019-07" db="EMBL/GenBank/DDBJ databases">
        <title>Whole genome shotgun sequence of Clostridium butyricum NBRC 3858.</title>
        <authorList>
            <person name="Hosoyama A."/>
            <person name="Uohara A."/>
            <person name="Ohji S."/>
            <person name="Ichikawa N."/>
        </authorList>
    </citation>
    <scope>NUCLEOTIDE SEQUENCE [LARGE SCALE GENOMIC DNA]</scope>
    <source>
        <strain evidence="5 6">NBRC 3858</strain>
    </source>
</reference>
<comment type="caution">
    <text evidence="5">The sequence shown here is derived from an EMBL/GenBank/DDBJ whole genome shotgun (WGS) entry which is preliminary data.</text>
</comment>
<dbReference type="InterPro" id="IPR008928">
    <property type="entry name" value="6-hairpin_glycosidase_sf"/>
</dbReference>
<evidence type="ECO:0000313" key="6">
    <source>
        <dbReference type="Proteomes" id="UP000321089"/>
    </source>
</evidence>
<dbReference type="GO" id="GO:0005975">
    <property type="term" value="P:carbohydrate metabolic process"/>
    <property type="evidence" value="ECO:0007669"/>
    <property type="project" value="InterPro"/>
</dbReference>
<dbReference type="Gene3D" id="1.50.10.10">
    <property type="match status" value="1"/>
</dbReference>
<evidence type="ECO:0000313" key="5">
    <source>
        <dbReference type="EMBL" id="GEQ22667.1"/>
    </source>
</evidence>
<proteinExistence type="predicted"/>
<keyword evidence="1" id="KW-0328">Glycosyltransferase</keyword>
<feature type="domain" description="Glycosyl hydrolase 94 supersandwich" evidence="3">
    <location>
        <begin position="112"/>
        <end position="301"/>
    </location>
</feature>
<dbReference type="SUPFAM" id="SSF74650">
    <property type="entry name" value="Galactose mutarotase-like"/>
    <property type="match status" value="1"/>
</dbReference>
<dbReference type="GO" id="GO:0030246">
    <property type="term" value="F:carbohydrate binding"/>
    <property type="evidence" value="ECO:0007669"/>
    <property type="project" value="InterPro"/>
</dbReference>
<dbReference type="InterPro" id="IPR037018">
    <property type="entry name" value="GH65_N"/>
</dbReference>
<dbReference type="AlphaFoldDB" id="A0A512TQV5"/>
<dbReference type="InterPro" id="IPR052047">
    <property type="entry name" value="GH94_Enzymes"/>
</dbReference>
<dbReference type="PANTHER" id="PTHR37469:SF2">
    <property type="entry name" value="CELLOBIONIC ACID PHOSPHORYLASE"/>
    <property type="match status" value="1"/>
</dbReference>
<dbReference type="InterPro" id="IPR011013">
    <property type="entry name" value="Gal_mutarotase_sf_dom"/>
</dbReference>
<name>A0A512TQV5_CLOBU</name>
<dbReference type="InterPro" id="IPR033432">
    <property type="entry name" value="GH94_catalytic"/>
</dbReference>
<dbReference type="SUPFAM" id="SSF48208">
    <property type="entry name" value="Six-hairpin glycosidases"/>
    <property type="match status" value="1"/>
</dbReference>
<dbReference type="CDD" id="cd11749">
    <property type="entry name" value="GH94N_LBP_like"/>
    <property type="match status" value="1"/>
</dbReference>
<keyword evidence="2" id="KW-0808">Transferase</keyword>
<dbReference type="Pfam" id="PF06165">
    <property type="entry name" value="GH94_b-supersand"/>
    <property type="match status" value="1"/>
</dbReference>
<gene>
    <name evidence="5" type="ORF">CBU02nite_31730</name>
</gene>
<dbReference type="GO" id="GO:0016757">
    <property type="term" value="F:glycosyltransferase activity"/>
    <property type="evidence" value="ECO:0007669"/>
    <property type="project" value="UniProtKB-KW"/>
</dbReference>
<feature type="domain" description="Glycosyl hydrolase 94 catalytic" evidence="4">
    <location>
        <begin position="616"/>
        <end position="806"/>
    </location>
</feature>
<sequence>MSKYKFLDKQGRFSLINPEKNSYAYFPIANEAGVMSSLTPTLNGDCKMSQNTFLLAPVSAEELHNNKSSRNFWLYIEGYGAWSATGTSGKQKYEVFGENKEETELEAGIMWHKVTRISKDAGVKSEITSFVPSNNEKVELMKVTITNISGESKRITPTAAIPFYARSADNLRDHRHVTSLLHRIETTDFGVLVNPTLTFDERGHKKNEVVYGIMAVEENGERPQGYCPLVEDFIGEGGSFEAPETIILNKDFTVKSNEKFEGFEAIGAIRFNEIVLDANASKTYIVALGFGNTKKDLDDICVNILNETSFDKLLSETESYWNDKINISYETKDSEFDNWMYWVNFQPMLRRIYGCSFLPHHDYGKGGRGWRDLWQDCLALLAMDPKDVRQMLIDNFGGVRFDGTNATIIGTKQGEFIADRNNITRVWMDHGAWPFLTTKLYIEQSGDIEFLLEKQNYFKDLQIMRGQDKDNLWNAEQGNKQLSDDDSEYKGNILEHILVQHLTSFYDVGEHNNIRLHGADWNDALDMASDRGESVAFTALYGGNLNDIADLIKVLRDEKNIKSIALSETIQILLNGDESLYNNIDKKREVLKMYCEQSKHKISGKTVDISCDLLIKNIEKKAQWIKKHIRNNEWISDNEGNSWFNGYYDNHGKRVEGEFNNNIRMMLTGQVFTIMSNTASNSQVEEIVKSADKYLYDKTVGGYKLNTDFNELKTDLGRMFGFAYGHKENGAVFSHMAIMYANALYKRGFAKEGFKVIDTIYKHCSDFEISRIYPGIPEYINSKGRGMYHYLTGAASWLILTVLTEMFGVKGKMGHLLFEPKLMLNQFDDENEAVIKMTFADRRFNIEYINNDLKEFNEYKISEIIIDDRNYEFEKLPMIKRSNIESLEKGKVHNIKIILE</sequence>
<organism evidence="5 6">
    <name type="scientific">Clostridium butyricum</name>
    <dbReference type="NCBI Taxonomy" id="1492"/>
    <lineage>
        <taxon>Bacteria</taxon>
        <taxon>Bacillati</taxon>
        <taxon>Bacillota</taxon>
        <taxon>Clostridia</taxon>
        <taxon>Eubacteriales</taxon>
        <taxon>Clostridiaceae</taxon>
        <taxon>Clostridium</taxon>
    </lineage>
</organism>
<evidence type="ECO:0000256" key="2">
    <source>
        <dbReference type="ARBA" id="ARBA00022679"/>
    </source>
</evidence>
<evidence type="ECO:0000259" key="4">
    <source>
        <dbReference type="Pfam" id="PF17167"/>
    </source>
</evidence>
<dbReference type="RefSeq" id="WP_146869006.1">
    <property type="nucleotide sequence ID" value="NZ_BKBC01000056.1"/>
</dbReference>
<evidence type="ECO:0000256" key="1">
    <source>
        <dbReference type="ARBA" id="ARBA00022676"/>
    </source>
</evidence>
<dbReference type="Pfam" id="PF17167">
    <property type="entry name" value="Glyco_hydro_94"/>
    <property type="match status" value="1"/>
</dbReference>
<dbReference type="InterPro" id="IPR010383">
    <property type="entry name" value="Glyco_hydrolase_94_b-supersand"/>
</dbReference>
<dbReference type="PANTHER" id="PTHR37469">
    <property type="entry name" value="CELLOBIONIC ACID PHOSPHORYLASE-RELATED"/>
    <property type="match status" value="1"/>
</dbReference>
<dbReference type="EMBL" id="BKBC01000056">
    <property type="protein sequence ID" value="GEQ22667.1"/>
    <property type="molecule type" value="Genomic_DNA"/>
</dbReference>
<evidence type="ECO:0000259" key="3">
    <source>
        <dbReference type="Pfam" id="PF06165"/>
    </source>
</evidence>
<dbReference type="InterPro" id="IPR012341">
    <property type="entry name" value="6hp_glycosidase-like_sf"/>
</dbReference>
<dbReference type="Gene3D" id="2.70.98.40">
    <property type="entry name" value="Glycoside hydrolase, family 65, N-terminal domain"/>
    <property type="match status" value="1"/>
</dbReference>
<dbReference type="Proteomes" id="UP000321089">
    <property type="component" value="Unassembled WGS sequence"/>
</dbReference>